<comment type="caution">
    <text evidence="2">The sequence shown here is derived from an EMBL/GenBank/DDBJ whole genome shotgun (WGS) entry which is preliminary data.</text>
</comment>
<dbReference type="VEuPathDB" id="FungiDB:MAN_01808"/>
<feature type="non-terminal residue" evidence="2">
    <location>
        <position position="1"/>
    </location>
</feature>
<feature type="region of interest" description="Disordered" evidence="1">
    <location>
        <begin position="1"/>
        <end position="46"/>
    </location>
</feature>
<organism evidence="2 3">
    <name type="scientific">Metarhizium anisopliae (strain ARSEF 549)</name>
    <dbReference type="NCBI Taxonomy" id="3151832"/>
    <lineage>
        <taxon>Eukaryota</taxon>
        <taxon>Fungi</taxon>
        <taxon>Dikarya</taxon>
        <taxon>Ascomycota</taxon>
        <taxon>Pezizomycotina</taxon>
        <taxon>Sordariomycetes</taxon>
        <taxon>Hypocreomycetidae</taxon>
        <taxon>Hypocreales</taxon>
        <taxon>Clavicipitaceae</taxon>
        <taxon>Metarhizium</taxon>
    </lineage>
</organism>
<sequence>MSRLPPVDKLPLAIRKDGKFPFHSQAPLETPEQDSPTRPVRDNYESKKDELAKKISDVLGAEWTVDINPNQIYAYAKDGYAKESPGAMIAAYVEGVEWQLKDFVSKYGDAGRTEINTLVPAHVLTMDLDVDGKFTYCGCEVSESGGLVILFGPDALGTNIDSAASEENLTKALNAASAPGLPMSYVARRSVRDEYDAQIVPIQARINEQLGREVTLRPGFEEAFEKLKAAADAGDHWEVNLGMYVREYFDALASWLEYNKAKDDEMVREGVNEAAERGEVLFRVVDDGVVKSGYNETVVEGGALYLQTVPGNFGTNIGQVADTLMDQL</sequence>
<name>A0A0B4GM18_METAF</name>
<reference evidence="2 3" key="1">
    <citation type="journal article" date="2014" name="Proc. Natl. Acad. Sci. U.S.A.">
        <title>Trajectory and genomic determinants of fungal-pathogen speciation and host adaptation.</title>
        <authorList>
            <person name="Hu X."/>
            <person name="Xiao G."/>
            <person name="Zheng P."/>
            <person name="Shang Y."/>
            <person name="Su Y."/>
            <person name="Zhang X."/>
            <person name="Liu X."/>
            <person name="Zhan S."/>
            <person name="St Leger R.J."/>
            <person name="Wang C."/>
        </authorList>
    </citation>
    <scope>NUCLEOTIDE SEQUENCE [LARGE SCALE GENOMIC DNA]</scope>
    <source>
        <strain evidence="2 3">ARSEF 549</strain>
    </source>
</reference>
<dbReference type="HOGENOM" id="CLU_061413_0_0_1"/>
<evidence type="ECO:0000313" key="3">
    <source>
        <dbReference type="Proteomes" id="UP000031186"/>
    </source>
</evidence>
<evidence type="ECO:0000256" key="1">
    <source>
        <dbReference type="SAM" id="MobiDB-lite"/>
    </source>
</evidence>
<keyword evidence="3" id="KW-1185">Reference proteome</keyword>
<dbReference type="EMBL" id="AZNF01000002">
    <property type="protein sequence ID" value="KID69294.1"/>
    <property type="molecule type" value="Genomic_DNA"/>
</dbReference>
<dbReference type="Proteomes" id="UP000031186">
    <property type="component" value="Unassembled WGS sequence"/>
</dbReference>
<protein>
    <submittedName>
        <fullName evidence="2">Uncharacterized protein</fullName>
    </submittedName>
</protein>
<gene>
    <name evidence="2" type="ORF">MAN_01808</name>
</gene>
<evidence type="ECO:0000313" key="2">
    <source>
        <dbReference type="EMBL" id="KID69294.1"/>
    </source>
</evidence>
<proteinExistence type="predicted"/>
<accession>A0A0B4GM18</accession>
<dbReference type="AlphaFoldDB" id="A0A0B4GM18"/>
<dbReference type="OrthoDB" id="2364174at2759"/>